<feature type="domain" description="Treble clef zinc finger" evidence="2">
    <location>
        <begin position="178"/>
        <end position="230"/>
    </location>
</feature>
<keyword evidence="3" id="KW-0540">Nuclease</keyword>
<feature type="domain" description="Treble clef zinc finger" evidence="2">
    <location>
        <begin position="31"/>
        <end position="82"/>
    </location>
</feature>
<dbReference type="InterPro" id="IPR007569">
    <property type="entry name" value="DUF559"/>
</dbReference>
<gene>
    <name evidence="3" type="ORF">MarDSR_106</name>
</gene>
<proteinExistence type="predicted"/>
<dbReference type="PANTHER" id="PTHR37317">
    <property type="entry name" value="BLR8090 PROTEIN"/>
    <property type="match status" value="1"/>
</dbReference>
<feature type="domain" description="Treble clef zinc finger" evidence="2">
    <location>
        <begin position="254"/>
        <end position="305"/>
    </location>
</feature>
<evidence type="ECO:0000313" key="3">
    <source>
        <dbReference type="EMBL" id="WNL50145.1"/>
    </source>
</evidence>
<dbReference type="GO" id="GO:0004519">
    <property type="term" value="F:endonuclease activity"/>
    <property type="evidence" value="ECO:0007669"/>
    <property type="project" value="UniProtKB-KW"/>
</dbReference>
<evidence type="ECO:0000259" key="1">
    <source>
        <dbReference type="Pfam" id="PF04480"/>
    </source>
</evidence>
<organism evidence="3">
    <name type="scientific">Marseillevirus sp</name>
    <dbReference type="NCBI Taxonomy" id="2809551"/>
    <lineage>
        <taxon>Viruses</taxon>
        <taxon>Varidnaviria</taxon>
        <taxon>Bamfordvirae</taxon>
        <taxon>Nucleocytoviricota</taxon>
        <taxon>Megaviricetes</taxon>
        <taxon>Pimascovirales</taxon>
        <taxon>Pimascovirales incertae sedis</taxon>
        <taxon>Marseilleviridae</taxon>
        <taxon>Marseillevirus</taxon>
    </lineage>
</organism>
<dbReference type="PANTHER" id="PTHR37317:SF1">
    <property type="entry name" value="ZINC-RIBBON DOMAIN-CONTAINING PROTEIN-RELATED"/>
    <property type="match status" value="1"/>
</dbReference>
<dbReference type="Gene3D" id="3.40.960.10">
    <property type="entry name" value="VSR Endonuclease"/>
    <property type="match status" value="1"/>
</dbReference>
<evidence type="ECO:0000259" key="2">
    <source>
        <dbReference type="Pfam" id="PF14311"/>
    </source>
</evidence>
<keyword evidence="3" id="KW-0255">Endonuclease</keyword>
<feature type="domain" description="DUF559" evidence="1">
    <location>
        <begin position="342"/>
        <end position="402"/>
    </location>
</feature>
<dbReference type="EMBL" id="OR343189">
    <property type="protein sequence ID" value="WNL50145.1"/>
    <property type="molecule type" value="Genomic_DNA"/>
</dbReference>
<keyword evidence="3" id="KW-0378">Hydrolase</keyword>
<name>A0AA96J3J8_9VIRU</name>
<dbReference type="Pfam" id="PF04480">
    <property type="entry name" value="DUF559"/>
    <property type="match status" value="1"/>
</dbReference>
<protein>
    <submittedName>
        <fullName evidence="3">Restriction endonuclease</fullName>
    </submittedName>
</protein>
<reference evidence="3" key="1">
    <citation type="submission" date="2023-07" db="EMBL/GenBank/DDBJ databases">
        <authorList>
            <person name="Xia Y."/>
        </authorList>
    </citation>
    <scope>NUCLEOTIDE SEQUENCE</scope>
    <source>
        <strain evidence="3">E</strain>
    </source>
</reference>
<dbReference type="Pfam" id="PF14311">
    <property type="entry name" value="DUF4379"/>
    <property type="match status" value="4"/>
</dbReference>
<accession>A0AA96J3J8</accession>
<feature type="domain" description="Treble clef zinc finger" evidence="2">
    <location>
        <begin position="104"/>
        <end position="156"/>
    </location>
</feature>
<dbReference type="InterPro" id="IPR025487">
    <property type="entry name" value="DUF4379"/>
</dbReference>
<sequence length="433" mass="51066">MNCETRKGKLCGREECNSCFEKSFASHEKAEFWSFGKNKRRPREVFLCSNKKYWFECGKCEHSFEMSLYDVSRGRFCPFCSNQKLCSSECNTCFEKSFASHEKAEFWSIEKNKQSPREVFASSGKKVWFECEKCNHSFETSPNKVSRGRFCPFCSNQKLCSSECNTCFEKSFASHEKAEFWSIEKNKQSPREVFARSRKKYWFGCGKCGHSFEASLNHVYEGKFCPFCSNNKLCSSSECRVCFEKSFASHEKVEFWSIEKNKQRPREVFLKSGKNVWFECEKRHKFSSVLANVSNGQWCPKCKNKTETKLLEFLEGNFDGVIHQFRISWCKNPETGKFLPFDFCVGKTIIELDGAQHYRQVMNWKSPEEQQKSDRYKEDCATQNGYSVLRILQDDVWNDKTDWKLLLLERVRDHEIPIVENLWENPSERHRFS</sequence>